<protein>
    <submittedName>
        <fullName evidence="2">Uncharacterized protein</fullName>
    </submittedName>
</protein>
<dbReference type="Proteomes" id="UP001189122">
    <property type="component" value="Unassembled WGS sequence"/>
</dbReference>
<feature type="region of interest" description="Disordered" evidence="1">
    <location>
        <begin position="1"/>
        <end position="31"/>
    </location>
</feature>
<organism evidence="2">
    <name type="scientific">Spirodela intermedia</name>
    <name type="common">Intermediate duckweed</name>
    <dbReference type="NCBI Taxonomy" id="51605"/>
    <lineage>
        <taxon>Eukaryota</taxon>
        <taxon>Viridiplantae</taxon>
        <taxon>Streptophyta</taxon>
        <taxon>Embryophyta</taxon>
        <taxon>Tracheophyta</taxon>
        <taxon>Spermatophyta</taxon>
        <taxon>Magnoliopsida</taxon>
        <taxon>Liliopsida</taxon>
        <taxon>Araceae</taxon>
        <taxon>Lemnoideae</taxon>
        <taxon>Spirodela</taxon>
    </lineage>
</organism>
<reference evidence="2 3" key="1">
    <citation type="submission" date="2019-12" db="EMBL/GenBank/DDBJ databases">
        <authorList>
            <person name="Scholz U."/>
            <person name="Mascher M."/>
            <person name="Fiebig A."/>
        </authorList>
    </citation>
    <scope>NUCLEOTIDE SEQUENCE</scope>
</reference>
<sequence length="48" mass="5023">MIHQERLRTSAAPGKPQPSRSTRSQLSNACSSSVPAATAALNISRLCA</sequence>
<keyword evidence="3" id="KW-1185">Reference proteome</keyword>
<evidence type="ECO:0000313" key="2">
    <source>
        <dbReference type="EMBL" id="CAA2628736.1"/>
    </source>
</evidence>
<feature type="compositionally biased region" description="Polar residues" evidence="1">
    <location>
        <begin position="18"/>
        <end position="31"/>
    </location>
</feature>
<gene>
    <name evidence="2" type="ORF">SI7747_11014377</name>
</gene>
<accession>A0A7I8JEM8</accession>
<name>A0A7I8JEM8_SPIIN</name>
<dbReference type="EMBL" id="LR743598">
    <property type="protein sequence ID" value="CAA2628736.1"/>
    <property type="molecule type" value="Genomic_DNA"/>
</dbReference>
<proteinExistence type="predicted"/>
<dbReference type="EMBL" id="CACRZD030000011">
    <property type="protein sequence ID" value="CAA6667983.1"/>
    <property type="molecule type" value="Genomic_DNA"/>
</dbReference>
<evidence type="ECO:0000313" key="3">
    <source>
        <dbReference type="Proteomes" id="UP001189122"/>
    </source>
</evidence>
<evidence type="ECO:0000256" key="1">
    <source>
        <dbReference type="SAM" id="MobiDB-lite"/>
    </source>
</evidence>
<dbReference type="AlphaFoldDB" id="A0A7I8JEM8"/>